<dbReference type="GO" id="GO:0005615">
    <property type="term" value="C:extracellular space"/>
    <property type="evidence" value="ECO:0007669"/>
    <property type="project" value="TreeGrafter"/>
</dbReference>
<evidence type="ECO:0000256" key="6">
    <source>
        <dbReference type="ARBA" id="ARBA00022729"/>
    </source>
</evidence>
<dbReference type="GO" id="GO:0008270">
    <property type="term" value="F:zinc ion binding"/>
    <property type="evidence" value="ECO:0007669"/>
    <property type="project" value="InterPro"/>
</dbReference>
<keyword evidence="3" id="KW-0121">Carboxypeptidase</keyword>
<dbReference type="CDD" id="cd03860">
    <property type="entry name" value="M14_CP_A-B_like"/>
    <property type="match status" value="1"/>
</dbReference>
<dbReference type="Pfam" id="PF00246">
    <property type="entry name" value="Peptidase_M14"/>
    <property type="match status" value="1"/>
</dbReference>
<evidence type="ECO:0000256" key="3">
    <source>
        <dbReference type="ARBA" id="ARBA00022645"/>
    </source>
</evidence>
<dbReference type="FunFam" id="3.40.630.10:FF:000001">
    <property type="entry name" value="Carboxypeptidase B"/>
    <property type="match status" value="1"/>
</dbReference>
<keyword evidence="7" id="KW-0378">Hydrolase</keyword>
<organism evidence="13 14">
    <name type="scientific">Capitella teleta</name>
    <name type="common">Polychaete worm</name>
    <dbReference type="NCBI Taxonomy" id="283909"/>
    <lineage>
        <taxon>Eukaryota</taxon>
        <taxon>Metazoa</taxon>
        <taxon>Spiralia</taxon>
        <taxon>Lophotrochozoa</taxon>
        <taxon>Annelida</taxon>
        <taxon>Polychaeta</taxon>
        <taxon>Sedentaria</taxon>
        <taxon>Scolecida</taxon>
        <taxon>Capitellidae</taxon>
        <taxon>Capitella</taxon>
    </lineage>
</organism>
<evidence type="ECO:0000313" key="14">
    <source>
        <dbReference type="Proteomes" id="UP000014760"/>
    </source>
</evidence>
<comment type="cofactor">
    <cofactor evidence="1">
        <name>Zn(2+)</name>
        <dbReference type="ChEBI" id="CHEBI:29105"/>
    </cofactor>
</comment>
<evidence type="ECO:0000256" key="4">
    <source>
        <dbReference type="ARBA" id="ARBA00022670"/>
    </source>
</evidence>
<keyword evidence="4" id="KW-0645">Protease</keyword>
<evidence type="ECO:0000256" key="9">
    <source>
        <dbReference type="ARBA" id="ARBA00023049"/>
    </source>
</evidence>
<dbReference type="PROSITE" id="PS52035">
    <property type="entry name" value="PEPTIDASE_M14"/>
    <property type="match status" value="1"/>
</dbReference>
<keyword evidence="6" id="KW-0732">Signal</keyword>
<name>X1Z8H5_CAPTE</name>
<evidence type="ECO:0000256" key="11">
    <source>
        <dbReference type="PROSITE-ProRule" id="PRU01379"/>
    </source>
</evidence>
<dbReference type="InterPro" id="IPR036990">
    <property type="entry name" value="M14A-like_propep"/>
</dbReference>
<dbReference type="InterPro" id="IPR057246">
    <property type="entry name" value="CARBOXYPEPT_ZN_1"/>
</dbReference>
<dbReference type="Gene3D" id="3.30.70.340">
    <property type="entry name" value="Metallocarboxypeptidase-like"/>
    <property type="match status" value="1"/>
</dbReference>
<keyword evidence="9" id="KW-0482">Metalloprotease</keyword>
<evidence type="ECO:0000256" key="10">
    <source>
        <dbReference type="ARBA" id="ARBA00023157"/>
    </source>
</evidence>
<keyword evidence="8" id="KW-0862">Zinc</keyword>
<evidence type="ECO:0000256" key="1">
    <source>
        <dbReference type="ARBA" id="ARBA00001947"/>
    </source>
</evidence>
<keyword evidence="5" id="KW-0479">Metal-binding</keyword>
<dbReference type="GO" id="GO:0006508">
    <property type="term" value="P:proteolysis"/>
    <property type="evidence" value="ECO:0007669"/>
    <property type="project" value="UniProtKB-KW"/>
</dbReference>
<sequence>MDIQIPPHVFEEFTLELTRHNFNYSVIIDDLQTLLDAEKEESQKRQKRSTWATNGQEVRDLVGEYGDFNEIMRWIEAKQSSHPSLIHLQDIGRSYEGRSMRLVRIGSRGRNKPAIWIDSGIHAREWIAPATSIYIMNELIESYGIDSNVTALMDDFDWYFLPVANPDGYHYSHSMDRFWRKTRSLLRPNWYHQRYRCQGVDLNRNFDFEWRGHCDSMHCRSRNPCDASYAGSQPFSESESIAVANFILRNQGALKMYLSLHSYSQMWLTPWGNSRRPPADYPDLIRVANAAVSALHEVNGTEYKVGSPAVILYAAGGGSYDWAKAIANIKYSYTVELRDTGDYGFVLPRRLVRPVGEETWAGIKAAVEEMKTDTCWVQGVGC</sequence>
<dbReference type="PANTHER" id="PTHR11705:SF91">
    <property type="entry name" value="FI01817P-RELATED"/>
    <property type="match status" value="1"/>
</dbReference>
<evidence type="ECO:0000256" key="2">
    <source>
        <dbReference type="ARBA" id="ARBA00005988"/>
    </source>
</evidence>
<accession>X1Z8H5</accession>
<evidence type="ECO:0000313" key="13">
    <source>
        <dbReference type="EnsemblMetazoa" id="CapteP159146"/>
    </source>
</evidence>
<evidence type="ECO:0000259" key="12">
    <source>
        <dbReference type="PROSITE" id="PS52035"/>
    </source>
</evidence>
<proteinExistence type="inferred from homology"/>
<feature type="active site" description="Proton donor/acceptor" evidence="11">
    <location>
        <position position="336"/>
    </location>
</feature>
<dbReference type="HOGENOM" id="CLU_019326_0_0_1"/>
<feature type="domain" description="Peptidase M14" evidence="12">
    <location>
        <begin position="64"/>
        <end position="370"/>
    </location>
</feature>
<reference evidence="13" key="3">
    <citation type="submission" date="2015-06" db="UniProtKB">
        <authorList>
            <consortium name="EnsemblMetazoa"/>
        </authorList>
    </citation>
    <scope>IDENTIFICATION</scope>
</reference>
<dbReference type="InterPro" id="IPR003146">
    <property type="entry name" value="M14A_act_pep"/>
</dbReference>
<dbReference type="Gene3D" id="3.40.630.10">
    <property type="entry name" value="Zn peptidases"/>
    <property type="match status" value="1"/>
</dbReference>
<reference evidence="14" key="1">
    <citation type="submission" date="2012-12" db="EMBL/GenBank/DDBJ databases">
        <authorList>
            <person name="Hellsten U."/>
            <person name="Grimwood J."/>
            <person name="Chapman J.A."/>
            <person name="Shapiro H."/>
            <person name="Aerts A."/>
            <person name="Otillar R.P."/>
            <person name="Terry A.Y."/>
            <person name="Boore J.L."/>
            <person name="Simakov O."/>
            <person name="Marletaz F."/>
            <person name="Cho S.-J."/>
            <person name="Edsinger-Gonzales E."/>
            <person name="Havlak P."/>
            <person name="Kuo D.-H."/>
            <person name="Larsson T."/>
            <person name="Lv J."/>
            <person name="Arendt D."/>
            <person name="Savage R."/>
            <person name="Osoegawa K."/>
            <person name="de Jong P."/>
            <person name="Lindberg D.R."/>
            <person name="Seaver E.C."/>
            <person name="Weisblat D.A."/>
            <person name="Putnam N.H."/>
            <person name="Grigoriev I.V."/>
            <person name="Rokhsar D.S."/>
        </authorList>
    </citation>
    <scope>NUCLEOTIDE SEQUENCE</scope>
    <source>
        <strain evidence="14">I ESC-2004</strain>
    </source>
</reference>
<dbReference type="InterPro" id="IPR000834">
    <property type="entry name" value="Peptidase_M14"/>
</dbReference>
<dbReference type="SUPFAM" id="SSF54897">
    <property type="entry name" value="Protease propeptides/inhibitors"/>
    <property type="match status" value="1"/>
</dbReference>
<keyword evidence="14" id="KW-1185">Reference proteome</keyword>
<evidence type="ECO:0000256" key="5">
    <source>
        <dbReference type="ARBA" id="ARBA00022723"/>
    </source>
</evidence>
<dbReference type="EMBL" id="AMQN01012458">
    <property type="status" value="NOT_ANNOTATED_CDS"/>
    <property type="molecule type" value="Genomic_DNA"/>
</dbReference>
<reference evidence="14" key="2">
    <citation type="journal article" date="2013" name="Nature">
        <title>Insights into bilaterian evolution from three spiralian genomes.</title>
        <authorList>
            <person name="Simakov O."/>
            <person name="Marletaz F."/>
            <person name="Cho S.J."/>
            <person name="Edsinger-Gonzales E."/>
            <person name="Havlak P."/>
            <person name="Hellsten U."/>
            <person name="Kuo D.H."/>
            <person name="Larsson T."/>
            <person name="Lv J."/>
            <person name="Arendt D."/>
            <person name="Savage R."/>
            <person name="Osoegawa K."/>
            <person name="de Jong P."/>
            <person name="Grimwood J."/>
            <person name="Chapman J.A."/>
            <person name="Shapiro H."/>
            <person name="Aerts A."/>
            <person name="Otillar R.P."/>
            <person name="Terry A.Y."/>
            <person name="Boore J.L."/>
            <person name="Grigoriev I.V."/>
            <person name="Lindberg D.R."/>
            <person name="Seaver E.C."/>
            <person name="Weisblat D.A."/>
            <person name="Putnam N.H."/>
            <person name="Rokhsar D.S."/>
        </authorList>
    </citation>
    <scope>NUCLEOTIDE SEQUENCE</scope>
    <source>
        <strain evidence="14">I ESC-2004</strain>
    </source>
</reference>
<dbReference type="EnsemblMetazoa" id="CapteT159146">
    <property type="protein sequence ID" value="CapteP159146"/>
    <property type="gene ID" value="CapteG159146"/>
</dbReference>
<evidence type="ECO:0000256" key="7">
    <source>
        <dbReference type="ARBA" id="ARBA00022801"/>
    </source>
</evidence>
<keyword evidence="10" id="KW-1015">Disulfide bond</keyword>
<dbReference type="Pfam" id="PF02244">
    <property type="entry name" value="Propep_M14"/>
    <property type="match status" value="1"/>
</dbReference>
<comment type="similarity">
    <text evidence="2 11">Belongs to the peptidase M14 family.</text>
</comment>
<dbReference type="OMA" id="NVMSIGK"/>
<dbReference type="SMART" id="SM00631">
    <property type="entry name" value="Zn_pept"/>
    <property type="match status" value="1"/>
</dbReference>
<dbReference type="SUPFAM" id="SSF53187">
    <property type="entry name" value="Zn-dependent exopeptidases"/>
    <property type="match status" value="1"/>
</dbReference>
<dbReference type="AlphaFoldDB" id="X1Z8H5"/>
<dbReference type="GO" id="GO:0004181">
    <property type="term" value="F:metallocarboxypeptidase activity"/>
    <property type="evidence" value="ECO:0007669"/>
    <property type="project" value="InterPro"/>
</dbReference>
<evidence type="ECO:0000256" key="8">
    <source>
        <dbReference type="ARBA" id="ARBA00022833"/>
    </source>
</evidence>
<dbReference type="PRINTS" id="PR00765">
    <property type="entry name" value="CRBOXYPTASEA"/>
</dbReference>
<dbReference type="Proteomes" id="UP000014760">
    <property type="component" value="Unassembled WGS sequence"/>
</dbReference>
<protein>
    <recommendedName>
        <fullName evidence="12">Peptidase M14 domain-containing protein</fullName>
    </recommendedName>
</protein>
<dbReference type="PANTHER" id="PTHR11705">
    <property type="entry name" value="PROTEASE FAMILY M14 CARBOXYPEPTIDASE A,B"/>
    <property type="match status" value="1"/>
</dbReference>
<dbReference type="PROSITE" id="PS00132">
    <property type="entry name" value="CARBOXYPEPT_ZN_1"/>
    <property type="match status" value="1"/>
</dbReference>